<gene>
    <name evidence="2" type="ORF">J5N97_028627</name>
</gene>
<dbReference type="PANTHER" id="PTHR33710">
    <property type="entry name" value="BNAC02G09200D PROTEIN"/>
    <property type="match status" value="1"/>
</dbReference>
<evidence type="ECO:0000313" key="3">
    <source>
        <dbReference type="Proteomes" id="UP001085076"/>
    </source>
</evidence>
<reference evidence="2" key="2">
    <citation type="journal article" date="2022" name="Hortic Res">
        <title>The genome of Dioscorea zingiberensis sheds light on the biosynthesis, origin and evolution of the medicinally important diosgenin saponins.</title>
        <authorList>
            <person name="Li Y."/>
            <person name="Tan C."/>
            <person name="Li Z."/>
            <person name="Guo J."/>
            <person name="Li S."/>
            <person name="Chen X."/>
            <person name="Wang C."/>
            <person name="Dai X."/>
            <person name="Yang H."/>
            <person name="Song W."/>
            <person name="Hou L."/>
            <person name="Xu J."/>
            <person name="Tong Z."/>
            <person name="Xu A."/>
            <person name="Yuan X."/>
            <person name="Wang W."/>
            <person name="Yang Q."/>
            <person name="Chen L."/>
            <person name="Sun Z."/>
            <person name="Wang K."/>
            <person name="Pan B."/>
            <person name="Chen J."/>
            <person name="Bao Y."/>
            <person name="Liu F."/>
            <person name="Qi X."/>
            <person name="Gang D.R."/>
            <person name="Wen J."/>
            <person name="Li J."/>
        </authorList>
    </citation>
    <scope>NUCLEOTIDE SEQUENCE</scope>
    <source>
        <strain evidence="2">Dzin_1.0</strain>
    </source>
</reference>
<dbReference type="SUPFAM" id="SSF56219">
    <property type="entry name" value="DNase I-like"/>
    <property type="match status" value="1"/>
</dbReference>
<protein>
    <recommendedName>
        <fullName evidence="1">Endonuclease/exonuclease/phosphatase domain-containing protein</fullName>
    </recommendedName>
</protein>
<dbReference type="OrthoDB" id="756438at2759"/>
<dbReference type="Gene3D" id="3.60.10.10">
    <property type="entry name" value="Endonuclease/exonuclease/phosphatase"/>
    <property type="match status" value="1"/>
</dbReference>
<comment type="caution">
    <text evidence="2">The sequence shown here is derived from an EMBL/GenBank/DDBJ whole genome shotgun (WGS) entry which is preliminary data.</text>
</comment>
<dbReference type="Pfam" id="PF03372">
    <property type="entry name" value="Exo_endo_phos"/>
    <property type="match status" value="1"/>
</dbReference>
<sequence>MDSIKLLCWNCRGSSSPKIVGRIKDLMKTHHPDIVCLVETRADEQRAIKFCEKFTRMWHWAALPARGMSGGIITLWKQRVGQVTPISYSHYSLHLIISALKPEEWILSVIYNPLNIHLQRTVWHDLSNISTLNLPWVLVGDFNSILHPGEHKGGNPDYYSIKSRHFSDFISQNQLFDLGFYGTPFTWCNNQRGLARRWARLDRFLANNEWINNFEVLTNKHLPRTSSDHSPMLLNSKFFAFSMKRIFRFENFWFEYDTCHKSVCKAWTNRVNTSPMHAFSHSLSSTRAHLVKWKASGKTHLEKAIENCERDISGLEILEGSSNYSDIESIALRSLYNKHNALLRHNSIRWAQRAKLLWLNNGDYNTKFFQKHAKVRGHRNKISGIIDDFGILQTEHQNIGKVFCDFYTKLWSPSNNSSP</sequence>
<feature type="domain" description="Endonuclease/exonuclease/phosphatase" evidence="1">
    <location>
        <begin position="9"/>
        <end position="229"/>
    </location>
</feature>
<evidence type="ECO:0000313" key="2">
    <source>
        <dbReference type="EMBL" id="KAJ0963505.1"/>
    </source>
</evidence>
<dbReference type="EMBL" id="JAGGNH010000009">
    <property type="protein sequence ID" value="KAJ0963505.1"/>
    <property type="molecule type" value="Genomic_DNA"/>
</dbReference>
<reference evidence="2" key="1">
    <citation type="submission" date="2021-03" db="EMBL/GenBank/DDBJ databases">
        <authorList>
            <person name="Li Z."/>
            <person name="Yang C."/>
        </authorList>
    </citation>
    <scope>NUCLEOTIDE SEQUENCE</scope>
    <source>
        <strain evidence="2">Dzin_1.0</strain>
        <tissue evidence="2">Leaf</tissue>
    </source>
</reference>
<accession>A0A9D5BZI3</accession>
<proteinExistence type="predicted"/>
<dbReference type="GO" id="GO:0003824">
    <property type="term" value="F:catalytic activity"/>
    <property type="evidence" value="ECO:0007669"/>
    <property type="project" value="InterPro"/>
</dbReference>
<dbReference type="AlphaFoldDB" id="A0A9D5BZI3"/>
<dbReference type="PANTHER" id="PTHR33710:SF64">
    <property type="entry name" value="ENDONUCLEASE_EXONUCLEASE_PHOSPHATASE DOMAIN-CONTAINING PROTEIN"/>
    <property type="match status" value="1"/>
</dbReference>
<dbReference type="InterPro" id="IPR005135">
    <property type="entry name" value="Endo/exonuclease/phosphatase"/>
</dbReference>
<name>A0A9D5BZI3_9LILI</name>
<dbReference type="InterPro" id="IPR036691">
    <property type="entry name" value="Endo/exonu/phosph_ase_sf"/>
</dbReference>
<organism evidence="2 3">
    <name type="scientific">Dioscorea zingiberensis</name>
    <dbReference type="NCBI Taxonomy" id="325984"/>
    <lineage>
        <taxon>Eukaryota</taxon>
        <taxon>Viridiplantae</taxon>
        <taxon>Streptophyta</taxon>
        <taxon>Embryophyta</taxon>
        <taxon>Tracheophyta</taxon>
        <taxon>Spermatophyta</taxon>
        <taxon>Magnoliopsida</taxon>
        <taxon>Liliopsida</taxon>
        <taxon>Dioscoreales</taxon>
        <taxon>Dioscoreaceae</taxon>
        <taxon>Dioscorea</taxon>
    </lineage>
</organism>
<dbReference type="Proteomes" id="UP001085076">
    <property type="component" value="Miscellaneous, Linkage group lg09"/>
</dbReference>
<evidence type="ECO:0000259" key="1">
    <source>
        <dbReference type="Pfam" id="PF03372"/>
    </source>
</evidence>
<keyword evidence="3" id="KW-1185">Reference proteome</keyword>